<dbReference type="Pfam" id="PF13517">
    <property type="entry name" value="FG-GAP_3"/>
    <property type="match status" value="1"/>
</dbReference>
<evidence type="ECO:0000256" key="2">
    <source>
        <dbReference type="SAM" id="MobiDB-lite"/>
    </source>
</evidence>
<dbReference type="InterPro" id="IPR027039">
    <property type="entry name" value="Crtac1"/>
</dbReference>
<dbReference type="Gene3D" id="2.130.10.130">
    <property type="entry name" value="Integrin alpha, N-terminal"/>
    <property type="match status" value="1"/>
</dbReference>
<reference evidence="4" key="1">
    <citation type="submission" date="2018-05" db="EMBL/GenBank/DDBJ databases">
        <authorList>
            <person name="Lanie J.A."/>
            <person name="Ng W.-L."/>
            <person name="Kazmierczak K.M."/>
            <person name="Andrzejewski T.M."/>
            <person name="Davidsen T.M."/>
            <person name="Wayne K.J."/>
            <person name="Tettelin H."/>
            <person name="Glass J.I."/>
            <person name="Rusch D."/>
            <person name="Podicherti R."/>
            <person name="Tsui H.-C.T."/>
            <person name="Winkler M.E."/>
        </authorList>
    </citation>
    <scope>NUCLEOTIDE SEQUENCE</scope>
</reference>
<sequence length="576" mass="62655">MILLGQRFKQPASQPIEQRETLGPSSVERDTVSAPDLVFTDITSSAGLNFIHVNGAHGERLLPETMGGGIAFLDFDNDGHQDIVLVNSNNWPWHANTGPPPRSRLYKNDGSGTFKDVTEMVGFDAILYGMGVAVGDYDGDGYVDVFISASGNNKLLRNIRGTRFEDATAAAGVSGANDTWSTSAAFFDFDQDGDLDLFVTNYVGWSREIDREVDYRLTGIGRAYGPPTDFSGTHSYLYRNDNGRFVDVTQDAGITVNQEGSELAVGKGLAVLPIDINNDGWLDLAVANDTVRNFLFVNQQDGRFVERGIDYGFAFDSAGLATGAMGIDAARNGVDGSLSLAIGNFANEMSSFYVLRDGEEVFSDNAIVAGIGADSRRALTFGLVFFDADLDGALDLLAANGHVEPEINRVQASQQYRQPLQLFWNCPSRCSRPYQLARNTGDLAVARAGRGVAYADIDGDGDLDVILTQVSGKPSLLRNDLASGNHWMRLKLQSNPPNRNAIGATVSLFTANTRQDRMVMPTRSYLSQVELPLTFGLGPAETIQRVVVSWPDGTIEEWNDLEIDRLHTLHQGDARP</sequence>
<dbReference type="SUPFAM" id="SSF69318">
    <property type="entry name" value="Integrin alpha N-terminal domain"/>
    <property type="match status" value="1"/>
</dbReference>
<evidence type="ECO:0000313" key="4">
    <source>
        <dbReference type="EMBL" id="SUZ47341.1"/>
    </source>
</evidence>
<dbReference type="InterPro" id="IPR028994">
    <property type="entry name" value="Integrin_alpha_N"/>
</dbReference>
<evidence type="ECO:0000259" key="3">
    <source>
        <dbReference type="Pfam" id="PF07593"/>
    </source>
</evidence>
<dbReference type="PANTHER" id="PTHR16026">
    <property type="entry name" value="CARTILAGE ACIDIC PROTEIN 1"/>
    <property type="match status" value="1"/>
</dbReference>
<dbReference type="AlphaFoldDB" id="A0A381MYF1"/>
<keyword evidence="1" id="KW-0732">Signal</keyword>
<feature type="region of interest" description="Disordered" evidence="2">
    <location>
        <begin position="1"/>
        <end position="29"/>
    </location>
</feature>
<protein>
    <recommendedName>
        <fullName evidence="3">ASPIC/UnbV domain-containing protein</fullName>
    </recommendedName>
</protein>
<name>A0A381MYF1_9ZZZZ</name>
<feature type="domain" description="ASPIC/UnbV" evidence="3">
    <location>
        <begin position="501"/>
        <end position="567"/>
    </location>
</feature>
<dbReference type="InterPro" id="IPR011519">
    <property type="entry name" value="UnbV_ASPIC"/>
</dbReference>
<dbReference type="EMBL" id="UINC01000011">
    <property type="protein sequence ID" value="SUZ47341.1"/>
    <property type="molecule type" value="Genomic_DNA"/>
</dbReference>
<dbReference type="Pfam" id="PF07593">
    <property type="entry name" value="UnbV_ASPIC"/>
    <property type="match status" value="1"/>
</dbReference>
<organism evidence="4">
    <name type="scientific">marine metagenome</name>
    <dbReference type="NCBI Taxonomy" id="408172"/>
    <lineage>
        <taxon>unclassified sequences</taxon>
        <taxon>metagenomes</taxon>
        <taxon>ecological metagenomes</taxon>
    </lineage>
</organism>
<proteinExistence type="predicted"/>
<gene>
    <name evidence="4" type="ORF">METZ01_LOCUS195</name>
</gene>
<accession>A0A381MYF1</accession>
<evidence type="ECO:0000256" key="1">
    <source>
        <dbReference type="ARBA" id="ARBA00022729"/>
    </source>
</evidence>
<dbReference type="PANTHER" id="PTHR16026:SF0">
    <property type="entry name" value="CARTILAGE ACIDIC PROTEIN 1"/>
    <property type="match status" value="1"/>
</dbReference>
<dbReference type="InterPro" id="IPR013517">
    <property type="entry name" value="FG-GAP"/>
</dbReference>